<evidence type="ECO:0000313" key="2">
    <source>
        <dbReference type="EMBL" id="KAL3696378.1"/>
    </source>
</evidence>
<gene>
    <name evidence="2" type="ORF">R1sor_010454</name>
</gene>
<keyword evidence="3" id="KW-1185">Reference proteome</keyword>
<reference evidence="2 3" key="1">
    <citation type="submission" date="2024-09" db="EMBL/GenBank/DDBJ databases">
        <title>Chromosome-scale assembly of Riccia sorocarpa.</title>
        <authorList>
            <person name="Paukszto L."/>
        </authorList>
    </citation>
    <scope>NUCLEOTIDE SEQUENCE [LARGE SCALE GENOMIC DNA]</scope>
    <source>
        <strain evidence="2">LP-2024</strain>
        <tissue evidence="2">Aerial parts of the thallus</tissue>
    </source>
</reference>
<protein>
    <submittedName>
        <fullName evidence="2">Uncharacterized protein</fullName>
    </submittedName>
</protein>
<feature type="coiled-coil region" evidence="1">
    <location>
        <begin position="136"/>
        <end position="181"/>
    </location>
</feature>
<organism evidence="2 3">
    <name type="scientific">Riccia sorocarpa</name>
    <dbReference type="NCBI Taxonomy" id="122646"/>
    <lineage>
        <taxon>Eukaryota</taxon>
        <taxon>Viridiplantae</taxon>
        <taxon>Streptophyta</taxon>
        <taxon>Embryophyta</taxon>
        <taxon>Marchantiophyta</taxon>
        <taxon>Marchantiopsida</taxon>
        <taxon>Marchantiidae</taxon>
        <taxon>Marchantiales</taxon>
        <taxon>Ricciaceae</taxon>
        <taxon>Riccia</taxon>
    </lineage>
</organism>
<dbReference type="EMBL" id="JBJQOH010000002">
    <property type="protein sequence ID" value="KAL3696378.1"/>
    <property type="molecule type" value="Genomic_DNA"/>
</dbReference>
<accession>A0ABD3HY30</accession>
<dbReference type="AlphaFoldDB" id="A0ABD3HY30"/>
<comment type="caution">
    <text evidence="2">The sequence shown here is derived from an EMBL/GenBank/DDBJ whole genome shotgun (WGS) entry which is preliminary data.</text>
</comment>
<sequence length="189" mass="21090">MFRFLETSASSVEQCKAKVASLTAQLQIAEHTDAFTKLQLESADGTIADLKKDLTNLHQEVASSKLEGTKEAKAQVEAEPQLQIQHSHKEAAADKGAPFSSSNLRCSPQRLHRRSSKLQLELQTQTAAAARYRTAWEAELQRVADLEMQAQQLNDEIDRYKHTAEKAQAAARLELAQVKKELLLLQLNK</sequence>
<feature type="coiled-coil region" evidence="1">
    <location>
        <begin position="12"/>
        <end position="67"/>
    </location>
</feature>
<name>A0ABD3HY30_9MARC</name>
<evidence type="ECO:0000256" key="1">
    <source>
        <dbReference type="SAM" id="Coils"/>
    </source>
</evidence>
<dbReference type="Proteomes" id="UP001633002">
    <property type="component" value="Unassembled WGS sequence"/>
</dbReference>
<keyword evidence="1" id="KW-0175">Coiled coil</keyword>
<evidence type="ECO:0000313" key="3">
    <source>
        <dbReference type="Proteomes" id="UP001633002"/>
    </source>
</evidence>
<proteinExistence type="predicted"/>